<name>A0A7K3LNZ6_9ACTN</name>
<dbReference type="InterPro" id="IPR023393">
    <property type="entry name" value="START-like_dom_sf"/>
</dbReference>
<accession>A0A7K3LNZ6</accession>
<dbReference type="EMBL" id="JAADZU010000027">
    <property type="protein sequence ID" value="NDK89962.1"/>
    <property type="molecule type" value="Genomic_DNA"/>
</dbReference>
<proteinExistence type="predicted"/>
<dbReference type="AlphaFoldDB" id="A0A7K3LNZ6"/>
<dbReference type="Proteomes" id="UP000466307">
    <property type="component" value="Unassembled WGS sequence"/>
</dbReference>
<sequence>MSVDAPADCVFPWLAQMGPDPRGGAYTYDWIENLLGLHMHSADHVLEEFQHPRLGESIEFGGNRLILQHVDPPHALAWRSADGNWLWSFTIRDDGPGRTRLISRNRYRLPRTIDRIGMAPMEPASLVMDQKMLRQIAVRAEQLAARRSATDGSPGDGTSA</sequence>
<comment type="caution">
    <text evidence="1">The sequence shown here is derived from an EMBL/GenBank/DDBJ whole genome shotgun (WGS) entry which is preliminary data.</text>
</comment>
<reference evidence="1 2" key="1">
    <citation type="submission" date="2020-01" db="EMBL/GenBank/DDBJ databases">
        <title>Investigation of new actinobacteria for the biodesulphurisation of diesel fuel.</title>
        <authorList>
            <person name="Athi Narayanan S.M."/>
        </authorList>
    </citation>
    <scope>NUCLEOTIDE SEQUENCE [LARGE SCALE GENOMIC DNA]</scope>
    <source>
        <strain evidence="1 2">213E</strain>
    </source>
</reference>
<gene>
    <name evidence="1" type="ORF">GYA93_10270</name>
</gene>
<evidence type="ECO:0000313" key="2">
    <source>
        <dbReference type="Proteomes" id="UP000466307"/>
    </source>
</evidence>
<evidence type="ECO:0000313" key="1">
    <source>
        <dbReference type="EMBL" id="NDK89962.1"/>
    </source>
</evidence>
<keyword evidence="2" id="KW-1185">Reference proteome</keyword>
<dbReference type="Gene3D" id="3.30.530.20">
    <property type="match status" value="1"/>
</dbReference>
<protein>
    <submittedName>
        <fullName evidence="1">SRPBCC family protein</fullName>
    </submittedName>
</protein>
<dbReference type="SUPFAM" id="SSF55961">
    <property type="entry name" value="Bet v1-like"/>
    <property type="match status" value="1"/>
</dbReference>
<organism evidence="1 2">
    <name type="scientific">Gordonia desulfuricans</name>
    <dbReference type="NCBI Taxonomy" id="89051"/>
    <lineage>
        <taxon>Bacteria</taxon>
        <taxon>Bacillati</taxon>
        <taxon>Actinomycetota</taxon>
        <taxon>Actinomycetes</taxon>
        <taxon>Mycobacteriales</taxon>
        <taxon>Gordoniaceae</taxon>
        <taxon>Gordonia</taxon>
    </lineage>
</organism>
<dbReference type="RefSeq" id="WP_059035649.1">
    <property type="nucleotide sequence ID" value="NZ_JAADZU010000027.1"/>
</dbReference>